<dbReference type="IntAct" id="P73969">
    <property type="interactions" value="2"/>
</dbReference>
<keyword evidence="7" id="KW-1185">Reference proteome</keyword>
<keyword evidence="2" id="KW-1277">Toxin-antitoxin system</keyword>
<evidence type="ECO:0000256" key="4">
    <source>
        <dbReference type="ARBA" id="ARBA00022741"/>
    </source>
</evidence>
<proteinExistence type="predicted"/>
<keyword evidence="1" id="KW-0597">Phosphoprotein</keyword>
<dbReference type="GO" id="GO:0110001">
    <property type="term" value="C:toxin-antitoxin complex"/>
    <property type="evidence" value="ECO:0007669"/>
    <property type="project" value="InterPro"/>
</dbReference>
<dbReference type="GO" id="GO:0016787">
    <property type="term" value="F:hydrolase activity"/>
    <property type="evidence" value="ECO:0007669"/>
    <property type="project" value="UniProtKB-KW"/>
</dbReference>
<keyword evidence="4" id="KW-0547">Nucleotide-binding</keyword>
<dbReference type="InterPro" id="IPR008201">
    <property type="entry name" value="HepT-like"/>
</dbReference>
<accession>P73969</accession>
<dbReference type="AlphaFoldDB" id="P73969"/>
<dbReference type="PIR" id="S75476">
    <property type="entry name" value="S75476"/>
</dbReference>
<sequence length="145" mass="16596">MSKSPNREWHFYIDDMICFAKKALAYTIEMDQETFIASEINYDATLRNLELIGEAATHIPNEIRATHPEVPWRQIITTRNRLIHGYLGIDNDTVWSIIRDNIVVSNKAETLNATVRTIGAIKSFFPFLLPATRFSLTPLFPCLSP</sequence>
<evidence type="ECO:0000313" key="6">
    <source>
        <dbReference type="EMBL" id="BAA18037.1"/>
    </source>
</evidence>
<dbReference type="PhylomeDB" id="P73969"/>
<dbReference type="KEGG" id="syn:sll1411"/>
<dbReference type="EMBL" id="BA000022">
    <property type="protein sequence ID" value="BAA18037.1"/>
    <property type="molecule type" value="Genomic_DNA"/>
</dbReference>
<dbReference type="InParanoid" id="P73969"/>
<dbReference type="PANTHER" id="PTHR34139">
    <property type="entry name" value="UPF0331 PROTEIN MJ0127"/>
    <property type="match status" value="1"/>
</dbReference>
<evidence type="ECO:0000256" key="2">
    <source>
        <dbReference type="ARBA" id="ARBA00022649"/>
    </source>
</evidence>
<keyword evidence="3" id="KW-0540">Nuclease</keyword>
<dbReference type="InterPro" id="IPR051813">
    <property type="entry name" value="HepT_RNase_toxin"/>
</dbReference>
<dbReference type="GO" id="GO:0000166">
    <property type="term" value="F:nucleotide binding"/>
    <property type="evidence" value="ECO:0007669"/>
    <property type="project" value="UniProtKB-KW"/>
</dbReference>
<dbReference type="STRING" id="1148.gene:10498907"/>
<dbReference type="GO" id="GO:0004540">
    <property type="term" value="F:RNA nuclease activity"/>
    <property type="evidence" value="ECO:0007669"/>
    <property type="project" value="InterPro"/>
</dbReference>
<name>P73969_SYNY3</name>
<protein>
    <submittedName>
        <fullName evidence="6">Sll1411 protein</fullName>
    </submittedName>
</protein>
<organism evidence="6 7">
    <name type="scientific">Synechocystis sp. (strain ATCC 27184 / PCC 6803 / Kazusa)</name>
    <dbReference type="NCBI Taxonomy" id="1111708"/>
    <lineage>
        <taxon>Bacteria</taxon>
        <taxon>Bacillati</taxon>
        <taxon>Cyanobacteriota</taxon>
        <taxon>Cyanophyceae</taxon>
        <taxon>Synechococcales</taxon>
        <taxon>Merismopediaceae</taxon>
        <taxon>Synechocystis</taxon>
    </lineage>
</organism>
<evidence type="ECO:0000313" key="7">
    <source>
        <dbReference type="Proteomes" id="UP000001425"/>
    </source>
</evidence>
<dbReference type="PANTHER" id="PTHR34139:SF1">
    <property type="entry name" value="RNASE MJ1380-RELATED"/>
    <property type="match status" value="1"/>
</dbReference>
<evidence type="ECO:0000256" key="5">
    <source>
        <dbReference type="ARBA" id="ARBA00022801"/>
    </source>
</evidence>
<evidence type="ECO:0000256" key="3">
    <source>
        <dbReference type="ARBA" id="ARBA00022722"/>
    </source>
</evidence>
<reference evidence="6 7" key="2">
    <citation type="journal article" date="1996" name="DNA Res.">
        <title>Sequence analysis of the genome of the unicellular cyanobacterium Synechocystis sp. strain PCC6803. II. Sequence determination of the entire genome and assignment of potential protein-coding regions.</title>
        <authorList>
            <person name="Kaneko T."/>
            <person name="Sato S."/>
            <person name="Kotani H."/>
            <person name="Tanaka A."/>
            <person name="Asamizu E."/>
            <person name="Nakamura Y."/>
            <person name="Miyajima N."/>
            <person name="Hirosawa M."/>
            <person name="Sugiura M."/>
            <person name="Sasamoto S."/>
            <person name="Kimura T."/>
            <person name="Hosouchi T."/>
            <person name="Matsuno A."/>
            <person name="Muraki A."/>
            <person name="Nakazaki N."/>
            <person name="Naruo K."/>
            <person name="Okumura S."/>
            <person name="Shimpo S."/>
            <person name="Takeuchi C."/>
            <person name="Wada T."/>
            <person name="Watanabe A."/>
            <person name="Yamada M."/>
            <person name="Yasuda M."/>
            <person name="Tabata S."/>
        </authorList>
    </citation>
    <scope>NUCLEOTIDE SEQUENCE [LARGE SCALE GENOMIC DNA]</scope>
    <source>
        <strain evidence="7">ATCC 27184 / PCC 6803 / Kazusa</strain>
    </source>
</reference>
<gene>
    <name evidence="6" type="ordered locus">sll1411</name>
</gene>
<dbReference type="Proteomes" id="UP000001425">
    <property type="component" value="Chromosome"/>
</dbReference>
<dbReference type="eggNOG" id="COG2361">
    <property type="taxonomic scope" value="Bacteria"/>
</dbReference>
<dbReference type="PaxDb" id="1148-1653121"/>
<evidence type="ECO:0000256" key="1">
    <source>
        <dbReference type="ARBA" id="ARBA00022553"/>
    </source>
</evidence>
<dbReference type="EnsemblBacteria" id="BAA18037">
    <property type="protein sequence ID" value="BAA18037"/>
    <property type="gene ID" value="BAA18037"/>
</dbReference>
<reference evidence="6 7" key="1">
    <citation type="journal article" date="1995" name="DNA Res.">
        <title>Sequence analysis of the genome of the unicellular cyanobacterium Synechocystis sp. strain PCC6803. I. Sequence features in the 1 Mb region from map positions 64% to 92% of the genome.</title>
        <authorList>
            <person name="Kaneko T."/>
            <person name="Tanaka A."/>
            <person name="Sato S."/>
            <person name="Kotani H."/>
            <person name="Sazuka T."/>
            <person name="Miyajima N."/>
            <person name="Sugiura M."/>
            <person name="Tabata S."/>
        </authorList>
    </citation>
    <scope>NUCLEOTIDE SEQUENCE [LARGE SCALE GENOMIC DNA]</scope>
    <source>
        <strain evidence="7">ATCC 27184 / PCC 6803 / Kazusa</strain>
    </source>
</reference>
<keyword evidence="5" id="KW-0378">Hydrolase</keyword>
<dbReference type="Pfam" id="PF01934">
    <property type="entry name" value="HepT-like"/>
    <property type="match status" value="1"/>
</dbReference>